<evidence type="ECO:0000256" key="4">
    <source>
        <dbReference type="ARBA" id="ARBA00022741"/>
    </source>
</evidence>
<dbReference type="EC" id="2.7.11.1" evidence="1"/>
<dbReference type="PROSITE" id="PS50011">
    <property type="entry name" value="PROTEIN_KINASE_DOM"/>
    <property type="match status" value="1"/>
</dbReference>
<name>A0A1J4JZ44_9EUKA</name>
<dbReference type="GeneID" id="94841814"/>
<dbReference type="InterPro" id="IPR011009">
    <property type="entry name" value="Kinase-like_dom_sf"/>
</dbReference>
<evidence type="ECO:0000256" key="9">
    <source>
        <dbReference type="SAM" id="MobiDB-lite"/>
    </source>
</evidence>
<evidence type="ECO:0000256" key="2">
    <source>
        <dbReference type="ARBA" id="ARBA00022527"/>
    </source>
</evidence>
<evidence type="ECO:0000256" key="7">
    <source>
        <dbReference type="ARBA" id="ARBA00047899"/>
    </source>
</evidence>
<dbReference type="Gene3D" id="3.30.200.20">
    <property type="entry name" value="Phosphorylase Kinase, domain 1"/>
    <property type="match status" value="1"/>
</dbReference>
<feature type="compositionally biased region" description="Polar residues" evidence="9">
    <location>
        <begin position="276"/>
        <end position="291"/>
    </location>
</feature>
<evidence type="ECO:0000313" key="11">
    <source>
        <dbReference type="EMBL" id="OHT02766.1"/>
    </source>
</evidence>
<accession>A0A1J4JZ44</accession>
<evidence type="ECO:0000256" key="8">
    <source>
        <dbReference type="ARBA" id="ARBA00048679"/>
    </source>
</evidence>
<evidence type="ECO:0000313" key="12">
    <source>
        <dbReference type="Proteomes" id="UP000179807"/>
    </source>
</evidence>
<keyword evidence="4" id="KW-0547">Nucleotide-binding</keyword>
<keyword evidence="2" id="KW-0723">Serine/threonine-protein kinase</keyword>
<dbReference type="EMBL" id="MLAK01000853">
    <property type="protein sequence ID" value="OHT02766.1"/>
    <property type="molecule type" value="Genomic_DNA"/>
</dbReference>
<dbReference type="VEuPathDB" id="TrichDB:TRFO_30021"/>
<evidence type="ECO:0000256" key="1">
    <source>
        <dbReference type="ARBA" id="ARBA00012513"/>
    </source>
</evidence>
<proteinExistence type="predicted"/>
<dbReference type="AlphaFoldDB" id="A0A1J4JZ44"/>
<dbReference type="GO" id="GO:0035556">
    <property type="term" value="P:intracellular signal transduction"/>
    <property type="evidence" value="ECO:0007669"/>
    <property type="project" value="TreeGrafter"/>
</dbReference>
<dbReference type="GO" id="GO:0005524">
    <property type="term" value="F:ATP binding"/>
    <property type="evidence" value="ECO:0007669"/>
    <property type="project" value="UniProtKB-KW"/>
</dbReference>
<comment type="catalytic activity">
    <reaction evidence="7">
        <text>L-threonyl-[protein] + ATP = O-phospho-L-threonyl-[protein] + ADP + H(+)</text>
        <dbReference type="Rhea" id="RHEA:46608"/>
        <dbReference type="Rhea" id="RHEA-COMP:11060"/>
        <dbReference type="Rhea" id="RHEA-COMP:11605"/>
        <dbReference type="ChEBI" id="CHEBI:15378"/>
        <dbReference type="ChEBI" id="CHEBI:30013"/>
        <dbReference type="ChEBI" id="CHEBI:30616"/>
        <dbReference type="ChEBI" id="CHEBI:61977"/>
        <dbReference type="ChEBI" id="CHEBI:456216"/>
        <dbReference type="EC" id="2.7.11.1"/>
    </reaction>
</comment>
<gene>
    <name evidence="11" type="ORF">TRFO_30021</name>
</gene>
<dbReference type="Proteomes" id="UP000179807">
    <property type="component" value="Unassembled WGS sequence"/>
</dbReference>
<dbReference type="GO" id="GO:0004674">
    <property type="term" value="F:protein serine/threonine kinase activity"/>
    <property type="evidence" value="ECO:0007669"/>
    <property type="project" value="UniProtKB-KW"/>
</dbReference>
<dbReference type="PANTHER" id="PTHR24356:SF1">
    <property type="entry name" value="SERINE_THREONINE-PROTEIN KINASE GREATWALL"/>
    <property type="match status" value="1"/>
</dbReference>
<dbReference type="RefSeq" id="XP_068355902.1">
    <property type="nucleotide sequence ID" value="XM_068507110.1"/>
</dbReference>
<keyword evidence="12" id="KW-1185">Reference proteome</keyword>
<dbReference type="InterPro" id="IPR000719">
    <property type="entry name" value="Prot_kinase_dom"/>
</dbReference>
<keyword evidence="5" id="KW-0418">Kinase</keyword>
<keyword evidence="3" id="KW-0808">Transferase</keyword>
<organism evidence="11 12">
    <name type="scientific">Tritrichomonas foetus</name>
    <dbReference type="NCBI Taxonomy" id="1144522"/>
    <lineage>
        <taxon>Eukaryota</taxon>
        <taxon>Metamonada</taxon>
        <taxon>Parabasalia</taxon>
        <taxon>Tritrichomonadida</taxon>
        <taxon>Tritrichomonadidae</taxon>
        <taxon>Tritrichomonas</taxon>
    </lineage>
</organism>
<feature type="region of interest" description="Disordered" evidence="9">
    <location>
        <begin position="131"/>
        <end position="152"/>
    </location>
</feature>
<dbReference type="InterPro" id="IPR050236">
    <property type="entry name" value="Ser_Thr_kinase_AGC"/>
</dbReference>
<dbReference type="PANTHER" id="PTHR24356">
    <property type="entry name" value="SERINE/THREONINE-PROTEIN KINASE"/>
    <property type="match status" value="1"/>
</dbReference>
<evidence type="ECO:0000259" key="10">
    <source>
        <dbReference type="PROSITE" id="PS50011"/>
    </source>
</evidence>
<dbReference type="Pfam" id="PF00069">
    <property type="entry name" value="Pkinase"/>
    <property type="match status" value="1"/>
</dbReference>
<protein>
    <recommendedName>
        <fullName evidence="1">non-specific serine/threonine protein kinase</fullName>
        <ecNumber evidence="1">2.7.11.1</ecNumber>
    </recommendedName>
</protein>
<feature type="compositionally biased region" description="Basic and acidic residues" evidence="9">
    <location>
        <begin position="299"/>
        <end position="313"/>
    </location>
</feature>
<feature type="domain" description="Protein kinase" evidence="10">
    <location>
        <begin position="555"/>
        <end position="633"/>
    </location>
</feature>
<evidence type="ECO:0000256" key="5">
    <source>
        <dbReference type="ARBA" id="ARBA00022777"/>
    </source>
</evidence>
<sequence length="633" mass="70945">MQAKSRRLSTFGSMPEVPSEYKSIYAYFVVQYHQLEDYLKSIIRLHSQKPENKCISLMESHLKSILSSQYGSLLVVCKNAILDLNNILSNEKDAAINSLAQDILFVCLSIFQLSPSPTSRGVNIEFNHVRKPSQNNTHNTQSGTQNNHNASSHNLNHIQYASSNPSLSQGEIAKHFPQILQQKHGRKINPNRSLNLNQDFGPNVHHHQNVISIGSNNQKSSFAPKAMIESKSKHSPINTSTSFDSYMATNNEANVSPSSYPKISSEFNMSPNHSYNSNLDSVGNHSYSSNGELLMSDSQLDHSDGQLDHRDSQLNDSLTSHGSTKIMNGNSFPSLASPQSLPPRANPSGYSRRKSTGSIIRLESLRSRSSSLLLETKFPDSELTDNSDNDKNYVLCRICDEKVPLDLIEEHTDSCLNAYQNASIGTNVDIQLKKCISDCQTEHMNVKWPGQQRIATMTLIPMLKLIVLMNQAIQIDLNFSDSQEVLSQIISEINVLKADNNNPTVTSILKEIRPLLKQKLRASKAILNAEVILSQTRKSGDGHKKFQTQAQISDFDFVKRISRGAYARVFLARKKNSGDIFAIKVIPKSSLQNKNQVKRVLDEKNILLQFSNPYIVNFCMYFLFLSKAHISFD</sequence>
<comment type="catalytic activity">
    <reaction evidence="8">
        <text>L-seryl-[protein] + ATP = O-phospho-L-seryl-[protein] + ADP + H(+)</text>
        <dbReference type="Rhea" id="RHEA:17989"/>
        <dbReference type="Rhea" id="RHEA-COMP:9863"/>
        <dbReference type="Rhea" id="RHEA-COMP:11604"/>
        <dbReference type="ChEBI" id="CHEBI:15378"/>
        <dbReference type="ChEBI" id="CHEBI:29999"/>
        <dbReference type="ChEBI" id="CHEBI:30616"/>
        <dbReference type="ChEBI" id="CHEBI:83421"/>
        <dbReference type="ChEBI" id="CHEBI:456216"/>
        <dbReference type="EC" id="2.7.11.1"/>
    </reaction>
</comment>
<feature type="compositionally biased region" description="Polar residues" evidence="9">
    <location>
        <begin position="132"/>
        <end position="145"/>
    </location>
</feature>
<feature type="region of interest" description="Disordered" evidence="9">
    <location>
        <begin position="276"/>
        <end position="356"/>
    </location>
</feature>
<feature type="compositionally biased region" description="Polar residues" evidence="9">
    <location>
        <begin position="314"/>
        <end position="339"/>
    </location>
</feature>
<evidence type="ECO:0000256" key="3">
    <source>
        <dbReference type="ARBA" id="ARBA00022679"/>
    </source>
</evidence>
<reference evidence="11" key="1">
    <citation type="submission" date="2016-10" db="EMBL/GenBank/DDBJ databases">
        <authorList>
            <person name="Benchimol M."/>
            <person name="Almeida L.G."/>
            <person name="Vasconcelos A.T."/>
            <person name="Perreira-Neves A."/>
            <person name="Rosa I.A."/>
            <person name="Tasca T."/>
            <person name="Bogo M.R."/>
            <person name="de Souza W."/>
        </authorList>
    </citation>
    <scope>NUCLEOTIDE SEQUENCE [LARGE SCALE GENOMIC DNA]</scope>
    <source>
        <strain evidence="11">K</strain>
    </source>
</reference>
<keyword evidence="6" id="KW-0067">ATP-binding</keyword>
<comment type="caution">
    <text evidence="11">The sequence shown here is derived from an EMBL/GenBank/DDBJ whole genome shotgun (WGS) entry which is preliminary data.</text>
</comment>
<dbReference type="SUPFAM" id="SSF56112">
    <property type="entry name" value="Protein kinase-like (PK-like)"/>
    <property type="match status" value="1"/>
</dbReference>
<evidence type="ECO:0000256" key="6">
    <source>
        <dbReference type="ARBA" id="ARBA00022840"/>
    </source>
</evidence>